<accession>A0A1N6GBW7</accession>
<dbReference type="InterPro" id="IPR052909">
    <property type="entry name" value="Transposase_6_like"/>
</dbReference>
<evidence type="ECO:0000259" key="1">
    <source>
        <dbReference type="Pfam" id="PF13340"/>
    </source>
</evidence>
<organism evidence="2 3">
    <name type="scientific">Paraburkholderia phenazinium</name>
    <dbReference type="NCBI Taxonomy" id="60549"/>
    <lineage>
        <taxon>Bacteria</taxon>
        <taxon>Pseudomonadati</taxon>
        <taxon>Pseudomonadota</taxon>
        <taxon>Betaproteobacteria</taxon>
        <taxon>Burkholderiales</taxon>
        <taxon>Burkholderiaceae</taxon>
        <taxon>Paraburkholderia</taxon>
    </lineage>
</organism>
<dbReference type="RefSeq" id="WP_074294226.1">
    <property type="nucleotide sequence ID" value="NZ_FSRU01000001.1"/>
</dbReference>
<gene>
    <name evidence="2" type="ORF">SAMN05444165_0680</name>
</gene>
<name>A0A1N6GBW7_9BURK</name>
<dbReference type="EMBL" id="FSRU01000001">
    <property type="protein sequence ID" value="SIO05049.1"/>
    <property type="molecule type" value="Genomic_DNA"/>
</dbReference>
<dbReference type="OrthoDB" id="5524851at2"/>
<dbReference type="AlphaFoldDB" id="A0A1N6GBW7"/>
<proteinExistence type="predicted"/>
<dbReference type="Proteomes" id="UP000185151">
    <property type="component" value="Unassembled WGS sequence"/>
</dbReference>
<keyword evidence="3" id="KW-1185">Reference proteome</keyword>
<dbReference type="PANTHER" id="PTHR46637:SF1">
    <property type="entry name" value="BLL5188 PROTEIN"/>
    <property type="match status" value="1"/>
</dbReference>
<evidence type="ECO:0000313" key="3">
    <source>
        <dbReference type="Proteomes" id="UP000185151"/>
    </source>
</evidence>
<evidence type="ECO:0000313" key="2">
    <source>
        <dbReference type="EMBL" id="SIO05049.1"/>
    </source>
</evidence>
<sequence>MNTLESTQSHSSAPFALPVEDLTDAQWERIVPLLPELNHGVVRRGRPCVNLRGVVNSVLWVLRTGKAWNAMPANYPPYQTSHRYYLRWRETGVLADIAFELFRTDTVLTRYVSRKRDPHGRHESKAA</sequence>
<protein>
    <submittedName>
        <fullName evidence="2">Putative transposase of IS4/5 family</fullName>
    </submittedName>
</protein>
<dbReference type="InterPro" id="IPR025161">
    <property type="entry name" value="IS402-like_dom"/>
</dbReference>
<feature type="domain" description="Insertion element IS402-like" evidence="1">
    <location>
        <begin position="22"/>
        <end position="97"/>
    </location>
</feature>
<dbReference type="Pfam" id="PF13340">
    <property type="entry name" value="DUF4096"/>
    <property type="match status" value="1"/>
</dbReference>
<dbReference type="PANTHER" id="PTHR46637">
    <property type="entry name" value="TIS1421-TRANSPOSASE PROTEIN A"/>
    <property type="match status" value="1"/>
</dbReference>
<reference evidence="2 3" key="1">
    <citation type="submission" date="2016-11" db="EMBL/GenBank/DDBJ databases">
        <authorList>
            <person name="Jaros S."/>
            <person name="Januszkiewicz K."/>
            <person name="Wedrychowicz H."/>
        </authorList>
    </citation>
    <scope>NUCLEOTIDE SEQUENCE [LARGE SCALE GENOMIC DNA]</scope>
    <source>
        <strain evidence="2 3">GAS95</strain>
    </source>
</reference>